<dbReference type="EMBL" id="AZBU02000002">
    <property type="protein sequence ID" value="TKR92975.1"/>
    <property type="molecule type" value="Genomic_DNA"/>
</dbReference>
<dbReference type="GO" id="GO:0003682">
    <property type="term" value="F:chromatin binding"/>
    <property type="evidence" value="ECO:0007669"/>
    <property type="project" value="TreeGrafter"/>
</dbReference>
<accession>A0A4V6A635</accession>
<reference evidence="8 9" key="2">
    <citation type="journal article" date="2019" name="G3 (Bethesda)">
        <title>Hybrid Assembly of the Genome of the Entomopathogenic Nematode Steinernema carpocapsae Identifies the X-Chromosome.</title>
        <authorList>
            <person name="Serra L."/>
            <person name="Macchietto M."/>
            <person name="Macias-Munoz A."/>
            <person name="McGill C.J."/>
            <person name="Rodriguez I.M."/>
            <person name="Rodriguez B."/>
            <person name="Murad R."/>
            <person name="Mortazavi A."/>
        </authorList>
    </citation>
    <scope>NUCLEOTIDE SEQUENCE [LARGE SCALE GENOMIC DNA]</scope>
    <source>
        <strain evidence="8 9">ALL</strain>
    </source>
</reference>
<dbReference type="InterPro" id="IPR023093">
    <property type="entry name" value="ScpA-like_C"/>
</dbReference>
<keyword evidence="4" id="KW-0158">Chromosome</keyword>
<organism evidence="8 9">
    <name type="scientific">Steinernema carpocapsae</name>
    <name type="common">Entomopathogenic nematode</name>
    <dbReference type="NCBI Taxonomy" id="34508"/>
    <lineage>
        <taxon>Eukaryota</taxon>
        <taxon>Metazoa</taxon>
        <taxon>Ecdysozoa</taxon>
        <taxon>Nematoda</taxon>
        <taxon>Chromadorea</taxon>
        <taxon>Rhabditida</taxon>
        <taxon>Tylenchina</taxon>
        <taxon>Panagrolaimomorpha</taxon>
        <taxon>Strongyloidoidea</taxon>
        <taxon>Steinernematidae</taxon>
        <taxon>Steinernema</taxon>
    </lineage>
</organism>
<dbReference type="Pfam" id="PF04825">
    <property type="entry name" value="Rad21_Rec8_N"/>
    <property type="match status" value="1"/>
</dbReference>
<evidence type="ECO:0000256" key="4">
    <source>
        <dbReference type="ARBA" id="ARBA00022454"/>
    </source>
</evidence>
<evidence type="ECO:0000256" key="2">
    <source>
        <dbReference type="ARBA" id="ARBA00004286"/>
    </source>
</evidence>
<comment type="subcellular location">
    <subcellularLocation>
        <location evidence="2">Chromosome</location>
    </subcellularLocation>
    <subcellularLocation>
        <location evidence="1">Nucleus</location>
    </subcellularLocation>
</comment>
<keyword evidence="5" id="KW-0539">Nucleus</keyword>
<reference evidence="8 9" key="1">
    <citation type="journal article" date="2015" name="Genome Biol.">
        <title>Comparative genomics of Steinernema reveals deeply conserved gene regulatory networks.</title>
        <authorList>
            <person name="Dillman A.R."/>
            <person name="Macchietto M."/>
            <person name="Porter C.F."/>
            <person name="Rogers A."/>
            <person name="Williams B."/>
            <person name="Antoshechkin I."/>
            <person name="Lee M.M."/>
            <person name="Goodwin Z."/>
            <person name="Lu X."/>
            <person name="Lewis E.E."/>
            <person name="Goodrich-Blair H."/>
            <person name="Stock S.P."/>
            <person name="Adams B.J."/>
            <person name="Sternberg P.W."/>
            <person name="Mortazavi A."/>
        </authorList>
    </citation>
    <scope>NUCLEOTIDE SEQUENCE [LARGE SCALE GENOMIC DNA]</scope>
    <source>
        <strain evidence="8 9">ALL</strain>
    </source>
</reference>
<dbReference type="GO" id="GO:0007062">
    <property type="term" value="P:sister chromatid cohesion"/>
    <property type="evidence" value="ECO:0007669"/>
    <property type="project" value="InterPro"/>
</dbReference>
<name>A0A4V6A635_STECR</name>
<dbReference type="InterPro" id="IPR006910">
    <property type="entry name" value="Rad21_Rec8_N"/>
</dbReference>
<dbReference type="AlphaFoldDB" id="A0A4V6A635"/>
<evidence type="ECO:0000256" key="5">
    <source>
        <dbReference type="ARBA" id="ARBA00023242"/>
    </source>
</evidence>
<dbReference type="CDD" id="cd21792">
    <property type="entry name" value="Rad21_Rec8_M_NXP1-like"/>
    <property type="match status" value="1"/>
</dbReference>
<feature type="domain" description="Rad21/Rec8-like protein C-terminal eukaryotic" evidence="6">
    <location>
        <begin position="534"/>
        <end position="580"/>
    </location>
</feature>
<dbReference type="InterPro" id="IPR039781">
    <property type="entry name" value="Rad21/Rec8-like"/>
</dbReference>
<dbReference type="STRING" id="34508.A0A4V6A635"/>
<sequence length="594" mass="67026">MFYSYHALSKKGPLARIWLAAHWERKLTKAAICEVNVEDAVNEVRQPNRKMALRSYGHLLLGICRIYGKKTEFLLTNVKDIVVMLKMAFKSGENVIVLEENEDIAKEPTPQRGEDVELDEFDEEVVPTSRLSEITLTEDQPFDFEDRTRTPNADVMMDFDDGFDDGRYARAGSLFGNENLDFEGARDGTPHSLLSGVHSRLSDPALQSRTGDENLLQNVENYYEGPGMLDLPMPELPKRPEDRPAFGDLTNMGRSLLSDTRAQEEIAAATPEPEPMEIDQPVDISHFPVNAGPESFVLEPLNVTDIQRPPRRRRQRRLVVDTNMRLADEDLQDQITDFVDLTRSSIADIAPPTRKLMIIKETGGLDYMMANPGSRWLHSASLRWVYTAQMELGLSAAESDETILSGHLREELEMPHELPRPESRVSDAPFRDRTEEEYLLNGENFYEGPGMMDPPMQELSQFPEDRPGYGDITLGADGIDENSARGQPQEMLEHDPDEAQTKFSDFGADETSVGGNLREMLLNHPDQAQMKFTDFVSPQDSRKTAARKFFALLEARKNRIVKVSQAEPFGEIVIDRDTNFHQSQSSDIISSASS</sequence>
<dbReference type="Gene3D" id="1.10.10.580">
    <property type="entry name" value="Structural maintenance of chromosome 1. Chain E"/>
    <property type="match status" value="1"/>
</dbReference>
<evidence type="ECO:0008006" key="10">
    <source>
        <dbReference type="Google" id="ProtNLM"/>
    </source>
</evidence>
<dbReference type="InterPro" id="IPR036390">
    <property type="entry name" value="WH_DNA-bd_sf"/>
</dbReference>
<dbReference type="Proteomes" id="UP000298663">
    <property type="component" value="Unassembled WGS sequence"/>
</dbReference>
<dbReference type="InterPro" id="IPR006909">
    <property type="entry name" value="Rad21/Rec8_C_eu"/>
</dbReference>
<dbReference type="Pfam" id="PF04824">
    <property type="entry name" value="Rad21_Rec8"/>
    <property type="match status" value="1"/>
</dbReference>
<dbReference type="GO" id="GO:0005634">
    <property type="term" value="C:nucleus"/>
    <property type="evidence" value="ECO:0007669"/>
    <property type="project" value="UniProtKB-SubCell"/>
</dbReference>
<dbReference type="InterPro" id="IPR049589">
    <property type="entry name" value="NXP1_M-like"/>
</dbReference>
<dbReference type="PANTHER" id="PTHR12585:SF69">
    <property type="entry name" value="FI11703P"/>
    <property type="match status" value="1"/>
</dbReference>
<gene>
    <name evidence="8" type="ORF">L596_007518</name>
</gene>
<evidence type="ECO:0000259" key="7">
    <source>
        <dbReference type="Pfam" id="PF04825"/>
    </source>
</evidence>
<comment type="caution">
    <text evidence="8">The sequence shown here is derived from an EMBL/GenBank/DDBJ whole genome shotgun (WGS) entry which is preliminary data.</text>
</comment>
<protein>
    <recommendedName>
        <fullName evidence="10">Rad21/Rec8-like protein N-terminal domain-containing protein</fullName>
    </recommendedName>
</protein>
<dbReference type="GO" id="GO:1990414">
    <property type="term" value="P:replication-born double-strand break repair via sister chromatid exchange"/>
    <property type="evidence" value="ECO:0007669"/>
    <property type="project" value="TreeGrafter"/>
</dbReference>
<comment type="similarity">
    <text evidence="3">Belongs to the rad21 family.</text>
</comment>
<keyword evidence="9" id="KW-1185">Reference proteome</keyword>
<evidence type="ECO:0000259" key="6">
    <source>
        <dbReference type="Pfam" id="PF04824"/>
    </source>
</evidence>
<evidence type="ECO:0000256" key="3">
    <source>
        <dbReference type="ARBA" id="ARBA00009870"/>
    </source>
</evidence>
<evidence type="ECO:0000313" key="8">
    <source>
        <dbReference type="EMBL" id="TKR92975.1"/>
    </source>
</evidence>
<dbReference type="SUPFAM" id="SSF46785">
    <property type="entry name" value="Winged helix' DNA-binding domain"/>
    <property type="match status" value="1"/>
</dbReference>
<proteinExistence type="inferred from homology"/>
<dbReference type="PANTHER" id="PTHR12585">
    <property type="entry name" value="SCC1 / RAD21 FAMILY MEMBER"/>
    <property type="match status" value="1"/>
</dbReference>
<feature type="domain" description="Rad21/Rec8-like protein N-terminal" evidence="7">
    <location>
        <begin position="1"/>
        <end position="101"/>
    </location>
</feature>
<dbReference type="OrthoDB" id="10071381at2759"/>
<evidence type="ECO:0000256" key="1">
    <source>
        <dbReference type="ARBA" id="ARBA00004123"/>
    </source>
</evidence>
<dbReference type="GO" id="GO:0008278">
    <property type="term" value="C:cohesin complex"/>
    <property type="evidence" value="ECO:0007669"/>
    <property type="project" value="InterPro"/>
</dbReference>
<evidence type="ECO:0000313" key="9">
    <source>
        <dbReference type="Proteomes" id="UP000298663"/>
    </source>
</evidence>